<name>A0A5J5U7F9_GOSBA</name>
<dbReference type="OrthoDB" id="4669781at2759"/>
<dbReference type="AlphaFoldDB" id="A0A5J5U7F9"/>
<evidence type="ECO:0000313" key="1">
    <source>
        <dbReference type="EMBL" id="KAB2063224.1"/>
    </source>
</evidence>
<organism evidence="1 2">
    <name type="scientific">Gossypium barbadense</name>
    <name type="common">Sea Island cotton</name>
    <name type="synonym">Hibiscus barbadensis</name>
    <dbReference type="NCBI Taxonomy" id="3634"/>
    <lineage>
        <taxon>Eukaryota</taxon>
        <taxon>Viridiplantae</taxon>
        <taxon>Streptophyta</taxon>
        <taxon>Embryophyta</taxon>
        <taxon>Tracheophyta</taxon>
        <taxon>Spermatophyta</taxon>
        <taxon>Magnoliopsida</taxon>
        <taxon>eudicotyledons</taxon>
        <taxon>Gunneridae</taxon>
        <taxon>Pentapetalae</taxon>
        <taxon>rosids</taxon>
        <taxon>malvids</taxon>
        <taxon>Malvales</taxon>
        <taxon>Malvaceae</taxon>
        <taxon>Malvoideae</taxon>
        <taxon>Gossypium</taxon>
    </lineage>
</organism>
<sequence length="50" mass="5555">MNPNSFPDLAPKVHFTGLSFSWNFINLKNNFLKTCTCSSSVQDLAIMSST</sequence>
<protein>
    <submittedName>
        <fullName evidence="1">Uncharacterized protein</fullName>
    </submittedName>
</protein>
<dbReference type="Proteomes" id="UP000327439">
    <property type="component" value="Chromosome A10"/>
</dbReference>
<gene>
    <name evidence="1" type="ORF">ES319_A10G202100v1</name>
</gene>
<accession>A0A5J5U7F9</accession>
<reference evidence="2" key="1">
    <citation type="journal article" date="2020" name="Nat. Genet.">
        <title>Genomic diversifications of five Gossypium allopolyploid species and their impact on cotton improvement.</title>
        <authorList>
            <person name="Chen Z.J."/>
            <person name="Sreedasyam A."/>
            <person name="Ando A."/>
            <person name="Song Q."/>
            <person name="De Santiago L.M."/>
            <person name="Hulse-Kemp A.M."/>
            <person name="Ding M."/>
            <person name="Ye W."/>
            <person name="Kirkbride R.C."/>
            <person name="Jenkins J."/>
            <person name="Plott C."/>
            <person name="Lovell J."/>
            <person name="Lin Y.M."/>
            <person name="Vaughn R."/>
            <person name="Liu B."/>
            <person name="Simpson S."/>
            <person name="Scheffler B.E."/>
            <person name="Wen L."/>
            <person name="Saski C.A."/>
            <person name="Grover C.E."/>
            <person name="Hu G."/>
            <person name="Conover J.L."/>
            <person name="Carlson J.W."/>
            <person name="Shu S."/>
            <person name="Boston L.B."/>
            <person name="Williams M."/>
            <person name="Peterson D.G."/>
            <person name="McGee K."/>
            <person name="Jones D.C."/>
            <person name="Wendel J.F."/>
            <person name="Stelly D.M."/>
            <person name="Grimwood J."/>
            <person name="Schmutz J."/>
        </authorList>
    </citation>
    <scope>NUCLEOTIDE SEQUENCE [LARGE SCALE GENOMIC DNA]</scope>
    <source>
        <strain evidence="2">cv. 3-79</strain>
    </source>
</reference>
<evidence type="ECO:0000313" key="2">
    <source>
        <dbReference type="Proteomes" id="UP000327439"/>
    </source>
</evidence>
<dbReference type="EMBL" id="CM018211">
    <property type="protein sequence ID" value="KAB2063224.1"/>
    <property type="molecule type" value="Genomic_DNA"/>
</dbReference>
<proteinExistence type="predicted"/>
<keyword evidence="2" id="KW-1185">Reference proteome</keyword>